<name>A0ACB9S9X3_9MYRT</name>
<reference evidence="2" key="1">
    <citation type="journal article" date="2023" name="Front. Plant Sci.">
        <title>Chromosomal-level genome assembly of Melastoma candidum provides insights into trichome evolution.</title>
        <authorList>
            <person name="Zhong Y."/>
            <person name="Wu W."/>
            <person name="Sun C."/>
            <person name="Zou P."/>
            <person name="Liu Y."/>
            <person name="Dai S."/>
            <person name="Zhou R."/>
        </authorList>
    </citation>
    <scope>NUCLEOTIDE SEQUENCE [LARGE SCALE GENOMIC DNA]</scope>
</reference>
<keyword evidence="2" id="KW-1185">Reference proteome</keyword>
<proteinExistence type="predicted"/>
<gene>
    <name evidence="1" type="ORF">MLD38_005167</name>
</gene>
<evidence type="ECO:0000313" key="1">
    <source>
        <dbReference type="EMBL" id="KAI4387326.1"/>
    </source>
</evidence>
<evidence type="ECO:0000313" key="2">
    <source>
        <dbReference type="Proteomes" id="UP001057402"/>
    </source>
</evidence>
<sequence>MLQNSSFGGSPSEDPHGHITNFLQVCDTFRYKGVSSEAIPMRLFPFSLRDKARTWLYSLPEGSITNWEEMSGKFLSKYFPPSKTIKTRNDITSLRQHGIESLYEAWERFKNFLRVCPHHEIPQWMLVQIIYDGLTDALPSVIDAAVGGTILNKQP</sequence>
<dbReference type="Proteomes" id="UP001057402">
    <property type="component" value="Chromosome 2"/>
</dbReference>
<organism evidence="1 2">
    <name type="scientific">Melastoma candidum</name>
    <dbReference type="NCBI Taxonomy" id="119954"/>
    <lineage>
        <taxon>Eukaryota</taxon>
        <taxon>Viridiplantae</taxon>
        <taxon>Streptophyta</taxon>
        <taxon>Embryophyta</taxon>
        <taxon>Tracheophyta</taxon>
        <taxon>Spermatophyta</taxon>
        <taxon>Magnoliopsida</taxon>
        <taxon>eudicotyledons</taxon>
        <taxon>Gunneridae</taxon>
        <taxon>Pentapetalae</taxon>
        <taxon>rosids</taxon>
        <taxon>malvids</taxon>
        <taxon>Myrtales</taxon>
        <taxon>Melastomataceae</taxon>
        <taxon>Melastomatoideae</taxon>
        <taxon>Melastomateae</taxon>
        <taxon>Melastoma</taxon>
    </lineage>
</organism>
<protein>
    <submittedName>
        <fullName evidence="1">Uncharacterized protein</fullName>
    </submittedName>
</protein>
<comment type="caution">
    <text evidence="1">The sequence shown here is derived from an EMBL/GenBank/DDBJ whole genome shotgun (WGS) entry which is preliminary data.</text>
</comment>
<dbReference type="EMBL" id="CM042881">
    <property type="protein sequence ID" value="KAI4387326.1"/>
    <property type="molecule type" value="Genomic_DNA"/>
</dbReference>
<accession>A0ACB9S9X3</accession>